<dbReference type="GO" id="GO:0002143">
    <property type="term" value="P:tRNA wobble position uridine thiolation"/>
    <property type="evidence" value="ECO:0007669"/>
    <property type="project" value="InterPro"/>
</dbReference>
<dbReference type="InterPro" id="IPR027396">
    <property type="entry name" value="DsrEFH-like"/>
</dbReference>
<gene>
    <name evidence="1" type="ORF">VZ94_12740</name>
</gene>
<proteinExistence type="predicted"/>
<protein>
    <recommendedName>
        <fullName evidence="3">Sulfur relay protein DsrH</fullName>
    </recommendedName>
</protein>
<dbReference type="EMBL" id="LAJX01000125">
    <property type="protein sequence ID" value="KJV06212.1"/>
    <property type="molecule type" value="Genomic_DNA"/>
</dbReference>
<dbReference type="Proteomes" id="UP000033684">
    <property type="component" value="Unassembled WGS sequence"/>
</dbReference>
<dbReference type="PANTHER" id="PTHR37526">
    <property type="entry name" value="PROTEIN TUSB"/>
    <property type="match status" value="1"/>
</dbReference>
<organism evidence="1 2">
    <name type="scientific">Methylocucumis oryzae</name>
    <dbReference type="NCBI Taxonomy" id="1632867"/>
    <lineage>
        <taxon>Bacteria</taxon>
        <taxon>Pseudomonadati</taxon>
        <taxon>Pseudomonadota</taxon>
        <taxon>Gammaproteobacteria</taxon>
        <taxon>Methylococcales</taxon>
        <taxon>Methylococcaceae</taxon>
        <taxon>Methylocucumis</taxon>
    </lineage>
</organism>
<reference evidence="1 2" key="2">
    <citation type="journal article" date="2016" name="Microb. Ecol.">
        <title>Genome Characteristics of a Novel Type I Methanotroph (Sn10-6) Isolated from a Flooded Indian Rice Field.</title>
        <authorList>
            <person name="Rahalkar M.C."/>
            <person name="Pandit P.S."/>
            <person name="Dhakephalkar P.K."/>
            <person name="Pore S."/>
            <person name="Arora P."/>
            <person name="Kapse N."/>
        </authorList>
    </citation>
    <scope>NUCLEOTIDE SEQUENCE [LARGE SCALE GENOMIC DNA]</scope>
    <source>
        <strain evidence="1 2">Sn10-6</strain>
    </source>
</reference>
<dbReference type="InterPro" id="IPR007215">
    <property type="entry name" value="Sulphur_relay_TusB/DsrH"/>
</dbReference>
<dbReference type="OrthoDB" id="9795117at2"/>
<dbReference type="NCBIfam" id="TIGR03011">
    <property type="entry name" value="sulf_tusB_dsrH"/>
    <property type="match status" value="1"/>
</dbReference>
<dbReference type="RefSeq" id="WP_045779516.1">
    <property type="nucleotide sequence ID" value="NZ_LAJX01000125.1"/>
</dbReference>
<sequence>MLHLVSQTTLSAALFARISAGDAVLFMGASVTSLLACGQQNQALIELTQYAKCYALSADVHAANIGSNELTQNIHVIDYPEFVQLAVEHPLIQTWS</sequence>
<comment type="caution">
    <text evidence="1">The sequence shown here is derived from an EMBL/GenBank/DDBJ whole genome shotgun (WGS) entry which is preliminary data.</text>
</comment>
<name>A0A0F3IHQ8_9GAMM</name>
<evidence type="ECO:0000313" key="1">
    <source>
        <dbReference type="EMBL" id="KJV06212.1"/>
    </source>
</evidence>
<dbReference type="GO" id="GO:1990228">
    <property type="term" value="C:sulfurtransferase complex"/>
    <property type="evidence" value="ECO:0007669"/>
    <property type="project" value="TreeGrafter"/>
</dbReference>
<dbReference type="AlphaFoldDB" id="A0A0F3IHQ8"/>
<dbReference type="SUPFAM" id="SSF75169">
    <property type="entry name" value="DsrEFH-like"/>
    <property type="match status" value="1"/>
</dbReference>
<evidence type="ECO:0008006" key="3">
    <source>
        <dbReference type="Google" id="ProtNLM"/>
    </source>
</evidence>
<dbReference type="Gene3D" id="3.40.1260.10">
    <property type="entry name" value="DsrEFH-like"/>
    <property type="match status" value="1"/>
</dbReference>
<accession>A0A0F3IHQ8</accession>
<reference evidence="2" key="1">
    <citation type="submission" date="2015-03" db="EMBL/GenBank/DDBJ databases">
        <title>Draft genome sequence of a novel methanotroph (Sn10-6) isolated from flooded ricefield rhizosphere in India.</title>
        <authorList>
            <person name="Pandit P.S."/>
            <person name="Pore S.D."/>
            <person name="Arora P."/>
            <person name="Kapse N.G."/>
            <person name="Dhakephalkar P.K."/>
            <person name="Rahalkar M.C."/>
        </authorList>
    </citation>
    <scope>NUCLEOTIDE SEQUENCE [LARGE SCALE GENOMIC DNA]</scope>
    <source>
        <strain evidence="2">Sn10-6</strain>
    </source>
</reference>
<dbReference type="PANTHER" id="PTHR37526:SF1">
    <property type="entry name" value="PROTEIN TUSB"/>
    <property type="match status" value="1"/>
</dbReference>
<evidence type="ECO:0000313" key="2">
    <source>
        <dbReference type="Proteomes" id="UP000033684"/>
    </source>
</evidence>
<keyword evidence="2" id="KW-1185">Reference proteome</keyword>
<dbReference type="Pfam" id="PF04077">
    <property type="entry name" value="DsrH"/>
    <property type="match status" value="1"/>
</dbReference>